<evidence type="ECO:0000256" key="1">
    <source>
        <dbReference type="SAM" id="Coils"/>
    </source>
</evidence>
<gene>
    <name evidence="2" type="ORF">GCM10009844_41780</name>
</gene>
<sequence length="140" mass="15957">MTRAGEADLTELRTVVARAREQALRLTREAQAGRAALQEQRAQLRAERQRLERDALAAYRNGTLGHQERALVQRIDRGETTWRAVAAGTDDHWTAAALREAVGEQVEEQVEQMREADPDFLREHEAAIRSAEEMARRAQW</sequence>
<feature type="coiled-coil region" evidence="1">
    <location>
        <begin position="9"/>
        <end position="61"/>
    </location>
</feature>
<protein>
    <submittedName>
        <fullName evidence="2">Uncharacterized protein</fullName>
    </submittedName>
</protein>
<accession>A0ABP5LZI4</accession>
<dbReference type="RefSeq" id="WP_344157228.1">
    <property type="nucleotide sequence ID" value="NZ_BAAAQR010000016.1"/>
</dbReference>
<name>A0ABP5LZI4_9ACTN</name>
<dbReference type="EMBL" id="BAAAQR010000016">
    <property type="protein sequence ID" value="GAA2155078.1"/>
    <property type="molecule type" value="Genomic_DNA"/>
</dbReference>
<reference evidence="3" key="1">
    <citation type="journal article" date="2019" name="Int. J. Syst. Evol. Microbiol.">
        <title>The Global Catalogue of Microorganisms (GCM) 10K type strain sequencing project: providing services to taxonomists for standard genome sequencing and annotation.</title>
        <authorList>
            <consortium name="The Broad Institute Genomics Platform"/>
            <consortium name="The Broad Institute Genome Sequencing Center for Infectious Disease"/>
            <person name="Wu L."/>
            <person name="Ma J."/>
        </authorList>
    </citation>
    <scope>NUCLEOTIDE SEQUENCE [LARGE SCALE GENOMIC DNA]</scope>
    <source>
        <strain evidence="3">JCM 16022</strain>
    </source>
</reference>
<keyword evidence="3" id="KW-1185">Reference proteome</keyword>
<keyword evidence="1" id="KW-0175">Coiled coil</keyword>
<proteinExistence type="predicted"/>
<evidence type="ECO:0000313" key="3">
    <source>
        <dbReference type="Proteomes" id="UP001501771"/>
    </source>
</evidence>
<comment type="caution">
    <text evidence="2">The sequence shown here is derived from an EMBL/GenBank/DDBJ whole genome shotgun (WGS) entry which is preliminary data.</text>
</comment>
<evidence type="ECO:0000313" key="2">
    <source>
        <dbReference type="EMBL" id="GAA2155078.1"/>
    </source>
</evidence>
<organism evidence="2 3">
    <name type="scientific">Nocardioides koreensis</name>
    <dbReference type="NCBI Taxonomy" id="433651"/>
    <lineage>
        <taxon>Bacteria</taxon>
        <taxon>Bacillati</taxon>
        <taxon>Actinomycetota</taxon>
        <taxon>Actinomycetes</taxon>
        <taxon>Propionibacteriales</taxon>
        <taxon>Nocardioidaceae</taxon>
        <taxon>Nocardioides</taxon>
    </lineage>
</organism>
<dbReference type="Proteomes" id="UP001501771">
    <property type="component" value="Unassembled WGS sequence"/>
</dbReference>